<gene>
    <name evidence="2" type="ORF">FN846DRAFT_109816</name>
</gene>
<feature type="region of interest" description="Disordered" evidence="1">
    <location>
        <begin position="225"/>
        <end position="282"/>
    </location>
</feature>
<name>A0A5J5ESD1_9PEZI</name>
<dbReference type="EMBL" id="VXIS01000142">
    <property type="protein sequence ID" value="KAA8901684.1"/>
    <property type="molecule type" value="Genomic_DNA"/>
</dbReference>
<dbReference type="Proteomes" id="UP000326924">
    <property type="component" value="Unassembled WGS sequence"/>
</dbReference>
<comment type="caution">
    <text evidence="2">The sequence shown here is derived from an EMBL/GenBank/DDBJ whole genome shotgun (WGS) entry which is preliminary data.</text>
</comment>
<protein>
    <submittedName>
        <fullName evidence="2">Uncharacterized protein</fullName>
    </submittedName>
</protein>
<keyword evidence="3" id="KW-1185">Reference proteome</keyword>
<dbReference type="AlphaFoldDB" id="A0A5J5ESD1"/>
<reference evidence="2 3" key="1">
    <citation type="submission" date="2019-09" db="EMBL/GenBank/DDBJ databases">
        <title>Draft genome of the ectomycorrhizal ascomycete Sphaerosporella brunnea.</title>
        <authorList>
            <consortium name="DOE Joint Genome Institute"/>
            <person name="Benucci G.M."/>
            <person name="Marozzi G."/>
            <person name="Antonielli L."/>
            <person name="Sanchez S."/>
            <person name="Marco P."/>
            <person name="Wang X."/>
            <person name="Falini L.B."/>
            <person name="Barry K."/>
            <person name="Haridas S."/>
            <person name="Lipzen A."/>
            <person name="Labutti K."/>
            <person name="Grigoriev I.V."/>
            <person name="Murat C."/>
            <person name="Martin F."/>
            <person name="Albertini E."/>
            <person name="Donnini D."/>
            <person name="Bonito G."/>
        </authorList>
    </citation>
    <scope>NUCLEOTIDE SEQUENCE [LARGE SCALE GENOMIC DNA]</scope>
    <source>
        <strain evidence="2 3">Sb_GMNB300</strain>
    </source>
</reference>
<feature type="compositionally biased region" description="Basic residues" evidence="1">
    <location>
        <begin position="251"/>
        <end position="260"/>
    </location>
</feature>
<dbReference type="InParanoid" id="A0A5J5ESD1"/>
<accession>A0A5J5ESD1</accession>
<evidence type="ECO:0000313" key="3">
    <source>
        <dbReference type="Proteomes" id="UP000326924"/>
    </source>
</evidence>
<feature type="region of interest" description="Disordered" evidence="1">
    <location>
        <begin position="1"/>
        <end position="61"/>
    </location>
</feature>
<proteinExistence type="predicted"/>
<feature type="compositionally biased region" description="Basic and acidic residues" evidence="1">
    <location>
        <begin position="23"/>
        <end position="32"/>
    </location>
</feature>
<organism evidence="2 3">
    <name type="scientific">Sphaerosporella brunnea</name>
    <dbReference type="NCBI Taxonomy" id="1250544"/>
    <lineage>
        <taxon>Eukaryota</taxon>
        <taxon>Fungi</taxon>
        <taxon>Dikarya</taxon>
        <taxon>Ascomycota</taxon>
        <taxon>Pezizomycotina</taxon>
        <taxon>Pezizomycetes</taxon>
        <taxon>Pezizales</taxon>
        <taxon>Pyronemataceae</taxon>
        <taxon>Sphaerosporella</taxon>
    </lineage>
</organism>
<evidence type="ECO:0000256" key="1">
    <source>
        <dbReference type="SAM" id="MobiDB-lite"/>
    </source>
</evidence>
<evidence type="ECO:0000313" key="2">
    <source>
        <dbReference type="EMBL" id="KAA8901684.1"/>
    </source>
</evidence>
<sequence>MRCRFHDPPWPCVPAGTRMHGGQNKESEELKRRGWTAGRQRVRGSLRTSSRRDRNPRNPWPIQCNPVQSSAIHPIHPIHPIQSNLIRLPACPASRRRSEPGRLGGSSVNCNCNRNLDSCVGRLLPSSTPPASGSDRYLAQRSYSAPGSVPAAEYNFPVLCFSAFEALNRDPQTHCFLSVNRIAPLPRNAPSPPPPPTWPVADTPRRCHLPPVQTLPFQPIRALAGSQPHDPHPLPRQRALSCPNTHCQTRTAKHARLRNHGHSEGKSKNCVLQSEPPAIVGK</sequence>